<dbReference type="Proteomes" id="UP000887013">
    <property type="component" value="Unassembled WGS sequence"/>
</dbReference>
<evidence type="ECO:0000313" key="2">
    <source>
        <dbReference type="Proteomes" id="UP000887013"/>
    </source>
</evidence>
<name>A0A8X6Q4N5_NEPPI</name>
<evidence type="ECO:0000313" key="1">
    <source>
        <dbReference type="EMBL" id="GFU06405.1"/>
    </source>
</evidence>
<dbReference type="EMBL" id="BMAW01124102">
    <property type="protein sequence ID" value="GFU06405.1"/>
    <property type="molecule type" value="Genomic_DNA"/>
</dbReference>
<dbReference type="AlphaFoldDB" id="A0A8X6Q4N5"/>
<sequence length="86" mass="9616">MRLFPIFVEYVIKAPSLLDVPPLGSSWLFNFVFSLTHYMREGKHLTTAPIKERICILVATGSGWGEWILLCGSALLTDLAHPGESR</sequence>
<comment type="caution">
    <text evidence="1">The sequence shown here is derived from an EMBL/GenBank/DDBJ whole genome shotgun (WGS) entry which is preliminary data.</text>
</comment>
<accession>A0A8X6Q4N5</accession>
<organism evidence="1 2">
    <name type="scientific">Nephila pilipes</name>
    <name type="common">Giant wood spider</name>
    <name type="synonym">Nephila maculata</name>
    <dbReference type="NCBI Taxonomy" id="299642"/>
    <lineage>
        <taxon>Eukaryota</taxon>
        <taxon>Metazoa</taxon>
        <taxon>Ecdysozoa</taxon>
        <taxon>Arthropoda</taxon>
        <taxon>Chelicerata</taxon>
        <taxon>Arachnida</taxon>
        <taxon>Araneae</taxon>
        <taxon>Araneomorphae</taxon>
        <taxon>Entelegynae</taxon>
        <taxon>Araneoidea</taxon>
        <taxon>Nephilidae</taxon>
        <taxon>Nephila</taxon>
    </lineage>
</organism>
<gene>
    <name evidence="1" type="ORF">NPIL_59851</name>
</gene>
<protein>
    <submittedName>
        <fullName evidence="1">Uncharacterized protein</fullName>
    </submittedName>
</protein>
<keyword evidence="2" id="KW-1185">Reference proteome</keyword>
<proteinExistence type="predicted"/>
<reference evidence="1" key="1">
    <citation type="submission" date="2020-08" db="EMBL/GenBank/DDBJ databases">
        <title>Multicomponent nature underlies the extraordinary mechanical properties of spider dragline silk.</title>
        <authorList>
            <person name="Kono N."/>
            <person name="Nakamura H."/>
            <person name="Mori M."/>
            <person name="Yoshida Y."/>
            <person name="Ohtoshi R."/>
            <person name="Malay A.D."/>
            <person name="Moran D.A.P."/>
            <person name="Tomita M."/>
            <person name="Numata K."/>
            <person name="Arakawa K."/>
        </authorList>
    </citation>
    <scope>NUCLEOTIDE SEQUENCE</scope>
</reference>